<reference evidence="6" key="1">
    <citation type="submission" date="2013-09" db="EMBL/GenBank/DDBJ databases">
        <title>The Genome Sequence of Anopheles maculatus species B.</title>
        <authorList>
            <consortium name="The Broad Institute Genomics Platform"/>
            <person name="Neafsey D.E."/>
            <person name="Besansky N."/>
            <person name="Howell P."/>
            <person name="Walton C."/>
            <person name="Young S.K."/>
            <person name="Zeng Q."/>
            <person name="Gargeya S."/>
            <person name="Fitzgerald M."/>
            <person name="Haas B."/>
            <person name="Abouelleil A."/>
            <person name="Allen A.W."/>
            <person name="Alvarado L."/>
            <person name="Arachchi H.M."/>
            <person name="Berlin A.M."/>
            <person name="Chapman S.B."/>
            <person name="Gainer-Dewar J."/>
            <person name="Goldberg J."/>
            <person name="Griggs A."/>
            <person name="Gujja S."/>
            <person name="Hansen M."/>
            <person name="Howarth C."/>
            <person name="Imamovic A."/>
            <person name="Ireland A."/>
            <person name="Larimer J."/>
            <person name="McCowan C."/>
            <person name="Murphy C."/>
            <person name="Pearson M."/>
            <person name="Poon T.W."/>
            <person name="Priest M."/>
            <person name="Roberts A."/>
            <person name="Saif S."/>
            <person name="Shea T."/>
            <person name="Sisk P."/>
            <person name="Sykes S."/>
            <person name="Wortman J."/>
            <person name="Nusbaum C."/>
            <person name="Birren B."/>
        </authorList>
    </citation>
    <scope>NUCLEOTIDE SEQUENCE [LARGE SCALE GENOMIC DNA]</scope>
    <source>
        <strain evidence="6">maculatus3</strain>
    </source>
</reference>
<dbReference type="PANTHER" id="PTHR23189">
    <property type="entry name" value="RNA RECOGNITION MOTIF-CONTAINING"/>
    <property type="match status" value="1"/>
</dbReference>
<organism evidence="5 6">
    <name type="scientific">Anopheles maculatus</name>
    <dbReference type="NCBI Taxonomy" id="74869"/>
    <lineage>
        <taxon>Eukaryota</taxon>
        <taxon>Metazoa</taxon>
        <taxon>Ecdysozoa</taxon>
        <taxon>Arthropoda</taxon>
        <taxon>Hexapoda</taxon>
        <taxon>Insecta</taxon>
        <taxon>Pterygota</taxon>
        <taxon>Neoptera</taxon>
        <taxon>Endopterygota</taxon>
        <taxon>Diptera</taxon>
        <taxon>Nematocera</taxon>
        <taxon>Culicoidea</taxon>
        <taxon>Culicidae</taxon>
        <taxon>Anophelinae</taxon>
        <taxon>Anopheles</taxon>
        <taxon>Anopheles maculatus group</taxon>
    </lineage>
</organism>
<keyword evidence="1 2" id="KW-0694">RNA-binding</keyword>
<evidence type="ECO:0000256" key="2">
    <source>
        <dbReference type="PROSITE-ProRule" id="PRU00176"/>
    </source>
</evidence>
<feature type="domain" description="RRM" evidence="4">
    <location>
        <begin position="19"/>
        <end position="97"/>
    </location>
</feature>
<accession>A0A182T3Z2</accession>
<evidence type="ECO:0000313" key="6">
    <source>
        <dbReference type="Proteomes" id="UP000075901"/>
    </source>
</evidence>
<feature type="region of interest" description="Disordered" evidence="3">
    <location>
        <begin position="311"/>
        <end position="383"/>
    </location>
</feature>
<evidence type="ECO:0000256" key="1">
    <source>
        <dbReference type="ARBA" id="ARBA00022884"/>
    </source>
</evidence>
<feature type="compositionally biased region" description="Basic residues" evidence="3">
    <location>
        <begin position="633"/>
        <end position="649"/>
    </location>
</feature>
<feature type="compositionally biased region" description="Low complexity" evidence="3">
    <location>
        <begin position="311"/>
        <end position="347"/>
    </location>
</feature>
<dbReference type="PROSITE" id="PS50102">
    <property type="entry name" value="RRM"/>
    <property type="match status" value="3"/>
</dbReference>
<dbReference type="FunFam" id="3.30.70.330:FF:000258">
    <property type="entry name" value="Split ends, isoform D"/>
    <property type="match status" value="1"/>
</dbReference>
<feature type="domain" description="RRM" evidence="4">
    <location>
        <begin position="122"/>
        <end position="196"/>
    </location>
</feature>
<dbReference type="CDD" id="cd12350">
    <property type="entry name" value="RRM3_SHARP"/>
    <property type="match status" value="1"/>
</dbReference>
<feature type="compositionally biased region" description="Low complexity" evidence="3">
    <location>
        <begin position="561"/>
        <end position="572"/>
    </location>
</feature>
<dbReference type="AlphaFoldDB" id="A0A182T3Z2"/>
<feature type="compositionally biased region" description="Basic residues" evidence="3">
    <location>
        <begin position="525"/>
        <end position="534"/>
    </location>
</feature>
<dbReference type="FunFam" id="3.30.70.330:FF:000118">
    <property type="entry name" value="msx2-interacting protein-like isoform X1"/>
    <property type="match status" value="1"/>
</dbReference>
<evidence type="ECO:0000313" key="5">
    <source>
        <dbReference type="EnsemblMetazoa" id="AMAM019159-PA"/>
    </source>
</evidence>
<feature type="compositionally biased region" description="Basic and acidic residues" evidence="3">
    <location>
        <begin position="650"/>
        <end position="664"/>
    </location>
</feature>
<name>A0A182T3Z2_9DIPT</name>
<feature type="domain" description="RRM" evidence="4">
    <location>
        <begin position="200"/>
        <end position="272"/>
    </location>
</feature>
<evidence type="ECO:0000259" key="4">
    <source>
        <dbReference type="PROSITE" id="PS50102"/>
    </source>
</evidence>
<dbReference type="CDD" id="cd12349">
    <property type="entry name" value="RRM2_SHARP"/>
    <property type="match status" value="1"/>
</dbReference>
<evidence type="ECO:0000256" key="3">
    <source>
        <dbReference type="SAM" id="MobiDB-lite"/>
    </source>
</evidence>
<feature type="region of interest" description="Disordered" evidence="3">
    <location>
        <begin position="633"/>
        <end position="697"/>
    </location>
</feature>
<dbReference type="InterPro" id="IPR034173">
    <property type="entry name" value="SHARP_RRM2"/>
</dbReference>
<dbReference type="InterPro" id="IPR012677">
    <property type="entry name" value="Nucleotide-bd_a/b_plait_sf"/>
</dbReference>
<dbReference type="InterPro" id="IPR035979">
    <property type="entry name" value="RBD_domain_sf"/>
</dbReference>
<feature type="compositionally biased region" description="Low complexity" evidence="3">
    <location>
        <begin position="535"/>
        <end position="551"/>
    </location>
</feature>
<sequence length="697" mass="73540">TGGGGTSLINCHSDDNRPLAICVRNLPARSSDTSLKDGLFHEYKKHGKVTWVKVVGQNTDRYALVCFKKPEDVDKALEVSHDKLFFGCKIEVAPYAGYYDVDDNEFRPYEAELDEYHPKSTRTLFVGNLEKDITGSELRKHFECFGEIIEIDIKKQGVSAYAFCQYSDIVSVVKAIRKMDGEHLGNNRIKLGFGKSMPTNCVWLDGVSDSASENYLAAQFNHFGTVSQVSVDRDRKLALIYYEQVQQAQAAVKEMRGVMLRGRKLQVDFASRECQEAFFDKLDKQQSGGSISSSFGSPRFGGVTGIAGGASNNSSVSGNVSNSNSTGGTNSASVNSSGNSGSNSNSNIPIRNRSGASFSRPGNPLSGRGGSDTGSAVNAGIVGGSASPRVDPLSLASSSSTSVAASSAAAGGGIGNVSSRGGNSGSVGGGVGGSTRSRNVRYSSEDYYSEGGGGGGSGDRRFRSYDEYSQGSATSSTHEDERYDHHEHNNGNSGNNAGTTGSSAHVGSSTGGYSRSSSLIDRLSGAHHHHHHHNSSSSDSPPSSSTPLPGGSAMGAGGGSSCLSSSIQSRLGGDVDLSPSSTGSSIRKRSEKGTGGDSSNMRYLQKERVHILEQLEECPSSGDELVSPKKRIKYNSDGHHHHHHHHHHHGSDSDRDRDHRDHRVGGGGGGAGSHSRRPSTESTSLHQRHGSSSSSSG</sequence>
<dbReference type="Pfam" id="PF00076">
    <property type="entry name" value="RRM_1"/>
    <property type="match status" value="2"/>
</dbReference>
<dbReference type="SMART" id="SM00360">
    <property type="entry name" value="RRM"/>
    <property type="match status" value="3"/>
</dbReference>
<keyword evidence="6" id="KW-1185">Reference proteome</keyword>
<reference evidence="5" key="2">
    <citation type="submission" date="2020-05" db="UniProtKB">
        <authorList>
            <consortium name="EnsemblMetazoa"/>
        </authorList>
    </citation>
    <scope>IDENTIFICATION</scope>
    <source>
        <strain evidence="5">maculatus3</strain>
    </source>
</reference>
<dbReference type="SUPFAM" id="SSF54928">
    <property type="entry name" value="RNA-binding domain, RBD"/>
    <property type="match status" value="2"/>
</dbReference>
<dbReference type="Gene3D" id="3.30.70.330">
    <property type="match status" value="3"/>
</dbReference>
<proteinExistence type="predicted"/>
<feature type="compositionally biased region" description="Basic and acidic residues" evidence="3">
    <location>
        <begin position="477"/>
        <end position="489"/>
    </location>
</feature>
<dbReference type="VEuPathDB" id="VectorBase:AMAM019159"/>
<feature type="compositionally biased region" description="Low complexity" evidence="3">
    <location>
        <begin position="434"/>
        <end position="446"/>
    </location>
</feature>
<dbReference type="InterPro" id="IPR034174">
    <property type="entry name" value="SHARP_RRM3"/>
</dbReference>
<dbReference type="GO" id="GO:0003723">
    <property type="term" value="F:RNA binding"/>
    <property type="evidence" value="ECO:0007669"/>
    <property type="project" value="UniProtKB-UniRule"/>
</dbReference>
<dbReference type="InterPro" id="IPR000504">
    <property type="entry name" value="RRM_dom"/>
</dbReference>
<feature type="region of interest" description="Disordered" evidence="3">
    <location>
        <begin position="408"/>
        <end position="604"/>
    </location>
</feature>
<feature type="compositionally biased region" description="Gly residues" evidence="3">
    <location>
        <begin position="422"/>
        <end position="433"/>
    </location>
</feature>
<dbReference type="EnsemblMetazoa" id="AMAM019159-RA">
    <property type="protein sequence ID" value="AMAM019159-PA"/>
    <property type="gene ID" value="AMAM019159"/>
</dbReference>
<protein>
    <recommendedName>
        <fullName evidence="4">RRM domain-containing protein</fullName>
    </recommendedName>
</protein>
<feature type="compositionally biased region" description="Low complexity" evidence="3">
    <location>
        <begin position="490"/>
        <end position="518"/>
    </location>
</feature>
<dbReference type="Proteomes" id="UP000075901">
    <property type="component" value="Unassembled WGS sequence"/>
</dbReference>
<dbReference type="FunFam" id="3.30.70.330:FF:000088">
    <property type="entry name" value="msx2-interacting protein-like isoform X1"/>
    <property type="match status" value="1"/>
</dbReference>
<feature type="compositionally biased region" description="Polar residues" evidence="3">
    <location>
        <begin position="467"/>
        <end position="476"/>
    </location>
</feature>